<dbReference type="EMBL" id="CP062983">
    <property type="protein sequence ID" value="QPC82322.1"/>
    <property type="molecule type" value="Genomic_DNA"/>
</dbReference>
<feature type="transmembrane region" description="Helical" evidence="5">
    <location>
        <begin position="228"/>
        <end position="251"/>
    </location>
</feature>
<feature type="transmembrane region" description="Helical" evidence="5">
    <location>
        <begin position="125"/>
        <end position="145"/>
    </location>
</feature>
<dbReference type="Gene3D" id="1.20.1740.10">
    <property type="entry name" value="Amino acid/polyamine transporter I"/>
    <property type="match status" value="1"/>
</dbReference>
<feature type="transmembrane region" description="Helical" evidence="5">
    <location>
        <begin position="152"/>
        <end position="176"/>
    </location>
</feature>
<feature type="transmembrane region" description="Helical" evidence="5">
    <location>
        <begin position="281"/>
        <end position="307"/>
    </location>
</feature>
<dbReference type="Pfam" id="PF00324">
    <property type="entry name" value="AA_permease"/>
    <property type="match status" value="1"/>
</dbReference>
<feature type="domain" description="Amino acid permease/ SLC12A" evidence="6">
    <location>
        <begin position="15"/>
        <end position="421"/>
    </location>
</feature>
<proteinExistence type="predicted"/>
<feature type="transmembrane region" description="Helical" evidence="5">
    <location>
        <begin position="404"/>
        <end position="422"/>
    </location>
</feature>
<keyword evidence="8" id="KW-1185">Reference proteome</keyword>
<evidence type="ECO:0000259" key="6">
    <source>
        <dbReference type="Pfam" id="PF00324"/>
    </source>
</evidence>
<dbReference type="PANTHER" id="PTHR42770">
    <property type="entry name" value="AMINO ACID TRANSPORTER-RELATED"/>
    <property type="match status" value="1"/>
</dbReference>
<evidence type="ECO:0000256" key="1">
    <source>
        <dbReference type="ARBA" id="ARBA00004141"/>
    </source>
</evidence>
<accession>A0A7S8E8J7</accession>
<evidence type="ECO:0000313" key="8">
    <source>
        <dbReference type="Proteomes" id="UP000594468"/>
    </source>
</evidence>
<evidence type="ECO:0000313" key="7">
    <source>
        <dbReference type="EMBL" id="QPC82322.1"/>
    </source>
</evidence>
<keyword evidence="2 5" id="KW-0812">Transmembrane</keyword>
<dbReference type="InterPro" id="IPR050367">
    <property type="entry name" value="APC_superfamily"/>
</dbReference>
<dbReference type="GO" id="GO:0016020">
    <property type="term" value="C:membrane"/>
    <property type="evidence" value="ECO:0007669"/>
    <property type="project" value="UniProtKB-SubCell"/>
</dbReference>
<feature type="transmembrane region" description="Helical" evidence="5">
    <location>
        <begin position="12"/>
        <end position="37"/>
    </location>
</feature>
<dbReference type="InterPro" id="IPR004841">
    <property type="entry name" value="AA-permease/SLC12A_dom"/>
</dbReference>
<dbReference type="Proteomes" id="UP000594468">
    <property type="component" value="Chromosome"/>
</dbReference>
<comment type="subcellular location">
    <subcellularLocation>
        <location evidence="1">Membrane</location>
        <topology evidence="1">Multi-pass membrane protein</topology>
    </subcellularLocation>
</comment>
<organism evidence="7 8">
    <name type="scientific">Phototrophicus methaneseepsis</name>
    <dbReference type="NCBI Taxonomy" id="2710758"/>
    <lineage>
        <taxon>Bacteria</taxon>
        <taxon>Bacillati</taxon>
        <taxon>Chloroflexota</taxon>
        <taxon>Candidatus Thermofontia</taxon>
        <taxon>Phototrophicales</taxon>
        <taxon>Phototrophicaceae</taxon>
        <taxon>Phototrophicus</taxon>
    </lineage>
</organism>
<dbReference type="KEGG" id="pmet:G4Y79_21980"/>
<sequence length="432" mass="44940">MAQSGQLKRELGVLGAVMMGLGSIVGTGIFVSVGIGAGVAGPAVLLAIVIAAGVATCNGLSSAQLAANHPVSGGTYEYGYRYLTPRLGFIAGWLFLLAKSASAATAALGFSGYLLDALHVDTDTWLVPLALLTVALFTLVVLGGIRRSNAVNIAIVSLTLLALIAFVAVGLTHIVPENLMPFFVEGEAGTLPALLQASALMFVAYTGYGRVATLGEEVRDPQRTIPRAILATLLVTMVLYISVAFVGVGVLGAPGLANAADTTAAPLEAAAATFNIPPLSWLVTIGAMTAMLGVLINLLLGLSRVLLAMGRRGDMPPAVAMLNQAGTTPTMAVIIMGVVVFGLVLIGNVHTTWSFSAFTVLMYYSLTNLSALRLPPQERLYPVAISAAGLVGCLGLAFWVEPQIWLVGLVLIIIGFVWQSMAKRLWSEPRTP</sequence>
<dbReference type="PIRSF" id="PIRSF006060">
    <property type="entry name" value="AA_transporter"/>
    <property type="match status" value="1"/>
</dbReference>
<keyword evidence="3 5" id="KW-1133">Transmembrane helix</keyword>
<reference evidence="7 8" key="1">
    <citation type="submission" date="2020-02" db="EMBL/GenBank/DDBJ databases">
        <authorList>
            <person name="Zheng R.K."/>
            <person name="Sun C.M."/>
        </authorList>
    </citation>
    <scope>NUCLEOTIDE SEQUENCE [LARGE SCALE GENOMIC DNA]</scope>
    <source>
        <strain evidence="8">rifampicinis</strain>
    </source>
</reference>
<feature type="transmembrane region" description="Helical" evidence="5">
    <location>
        <begin position="188"/>
        <end position="208"/>
    </location>
</feature>
<feature type="transmembrane region" description="Helical" evidence="5">
    <location>
        <begin position="43"/>
        <end position="66"/>
    </location>
</feature>
<feature type="transmembrane region" description="Helical" evidence="5">
    <location>
        <begin position="379"/>
        <end position="398"/>
    </location>
</feature>
<keyword evidence="4 5" id="KW-0472">Membrane</keyword>
<evidence type="ECO:0000256" key="4">
    <source>
        <dbReference type="ARBA" id="ARBA00023136"/>
    </source>
</evidence>
<evidence type="ECO:0000256" key="3">
    <source>
        <dbReference type="ARBA" id="ARBA00022989"/>
    </source>
</evidence>
<dbReference type="GO" id="GO:0055085">
    <property type="term" value="P:transmembrane transport"/>
    <property type="evidence" value="ECO:0007669"/>
    <property type="project" value="InterPro"/>
</dbReference>
<evidence type="ECO:0000256" key="5">
    <source>
        <dbReference type="SAM" id="Phobius"/>
    </source>
</evidence>
<dbReference type="PANTHER" id="PTHR42770:SF7">
    <property type="entry name" value="MEMBRANE PROTEIN"/>
    <property type="match status" value="1"/>
</dbReference>
<evidence type="ECO:0000256" key="2">
    <source>
        <dbReference type="ARBA" id="ARBA00022692"/>
    </source>
</evidence>
<dbReference type="RefSeq" id="WP_195170391.1">
    <property type="nucleotide sequence ID" value="NZ_CP062983.1"/>
</dbReference>
<feature type="transmembrane region" description="Helical" evidence="5">
    <location>
        <begin position="328"/>
        <end position="347"/>
    </location>
</feature>
<feature type="transmembrane region" description="Helical" evidence="5">
    <location>
        <begin position="87"/>
        <end position="113"/>
    </location>
</feature>
<dbReference type="AlphaFoldDB" id="A0A7S8E8J7"/>
<gene>
    <name evidence="7" type="ORF">G4Y79_21980</name>
</gene>
<name>A0A7S8E8J7_9CHLR</name>
<protein>
    <submittedName>
        <fullName evidence="7">Amino acid permease</fullName>
    </submittedName>
</protein>